<dbReference type="RefSeq" id="WP_344135747.1">
    <property type="nucleotide sequence ID" value="NZ_BAAALT010000164.1"/>
</dbReference>
<keyword evidence="3" id="KW-1185">Reference proteome</keyword>
<dbReference type="InterPro" id="IPR051916">
    <property type="entry name" value="GPI-anchor_lipid_remodeler"/>
</dbReference>
<evidence type="ECO:0000313" key="3">
    <source>
        <dbReference type="Proteomes" id="UP001500218"/>
    </source>
</evidence>
<dbReference type="InterPro" id="IPR036691">
    <property type="entry name" value="Endo/exonu/phosph_ase_sf"/>
</dbReference>
<dbReference type="PANTHER" id="PTHR14859:SF15">
    <property type="entry name" value="ENDONUCLEASE_EXONUCLEASE_PHOSPHATASE DOMAIN-CONTAINING PROTEIN"/>
    <property type="match status" value="1"/>
</dbReference>
<dbReference type="SUPFAM" id="SSF56219">
    <property type="entry name" value="DNase I-like"/>
    <property type="match status" value="1"/>
</dbReference>
<evidence type="ECO:0000259" key="1">
    <source>
        <dbReference type="Pfam" id="PF03372"/>
    </source>
</evidence>
<dbReference type="PANTHER" id="PTHR14859">
    <property type="entry name" value="CALCOFLUOR WHITE HYPERSENSITIVE PROTEIN PRECURSOR"/>
    <property type="match status" value="1"/>
</dbReference>
<dbReference type="Gene3D" id="3.60.10.10">
    <property type="entry name" value="Endonuclease/exonuclease/phosphatase"/>
    <property type="match status" value="1"/>
</dbReference>
<dbReference type="Pfam" id="PF03372">
    <property type="entry name" value="Exo_endo_phos"/>
    <property type="match status" value="1"/>
</dbReference>
<organism evidence="2 3">
    <name type="scientific">Luedemannella flava</name>
    <dbReference type="NCBI Taxonomy" id="349316"/>
    <lineage>
        <taxon>Bacteria</taxon>
        <taxon>Bacillati</taxon>
        <taxon>Actinomycetota</taxon>
        <taxon>Actinomycetes</taxon>
        <taxon>Micromonosporales</taxon>
        <taxon>Micromonosporaceae</taxon>
        <taxon>Luedemannella</taxon>
    </lineage>
</organism>
<sequence>MRVVSWNLWWRFGDWRRRRHAIRAVLAEAKPDLCGLQEVWADPDENLAGWLAAELDMHWAWGPTAHPHQWQRRTGDDSAQFGTAILSRWPLADTATEELPASRGRTVVSATVQAPYARIPFFSAHLAATAFATAARLEQVDRIRELVAARPSDDHPPVLTGDFNAEPDSDEMRVLGGDKTSPSTAPGLILMDAWRFAEDGRAGLTWDRRNPHVAEAPEPSMRIDYVRVGLRYDLDVGRVENVGLAGTEPVDGVWPSDHFAVVADLSSPA</sequence>
<dbReference type="EMBL" id="BAAALT010000164">
    <property type="protein sequence ID" value="GAA1819348.1"/>
    <property type="molecule type" value="Genomic_DNA"/>
</dbReference>
<reference evidence="2 3" key="1">
    <citation type="journal article" date="2019" name="Int. J. Syst. Evol. Microbiol.">
        <title>The Global Catalogue of Microorganisms (GCM) 10K type strain sequencing project: providing services to taxonomists for standard genome sequencing and annotation.</title>
        <authorList>
            <consortium name="The Broad Institute Genomics Platform"/>
            <consortium name="The Broad Institute Genome Sequencing Center for Infectious Disease"/>
            <person name="Wu L."/>
            <person name="Ma J."/>
        </authorList>
    </citation>
    <scope>NUCLEOTIDE SEQUENCE [LARGE SCALE GENOMIC DNA]</scope>
    <source>
        <strain evidence="2 3">JCM 13250</strain>
    </source>
</reference>
<proteinExistence type="predicted"/>
<dbReference type="Proteomes" id="UP001500218">
    <property type="component" value="Unassembled WGS sequence"/>
</dbReference>
<protein>
    <recommendedName>
        <fullName evidence="1">Endonuclease/exonuclease/phosphatase domain-containing protein</fullName>
    </recommendedName>
</protein>
<name>A0ABN2MC51_9ACTN</name>
<comment type="caution">
    <text evidence="2">The sequence shown here is derived from an EMBL/GenBank/DDBJ whole genome shotgun (WGS) entry which is preliminary data.</text>
</comment>
<evidence type="ECO:0000313" key="2">
    <source>
        <dbReference type="EMBL" id="GAA1819348.1"/>
    </source>
</evidence>
<accession>A0ABN2MC51</accession>
<gene>
    <name evidence="2" type="ORF">GCM10009682_44890</name>
</gene>
<dbReference type="InterPro" id="IPR005135">
    <property type="entry name" value="Endo/exonuclease/phosphatase"/>
</dbReference>
<feature type="domain" description="Endonuclease/exonuclease/phosphatase" evidence="1">
    <location>
        <begin position="4"/>
        <end position="258"/>
    </location>
</feature>